<proteinExistence type="predicted"/>
<comment type="caution">
    <text evidence="1">The sequence shown here is derived from an EMBL/GenBank/DDBJ whole genome shotgun (WGS) entry which is preliminary data.</text>
</comment>
<dbReference type="EMBL" id="MU007057">
    <property type="protein sequence ID" value="KAF2427764.1"/>
    <property type="molecule type" value="Genomic_DNA"/>
</dbReference>
<protein>
    <submittedName>
        <fullName evidence="1">Uncharacterized protein</fullName>
    </submittedName>
</protein>
<dbReference type="AlphaFoldDB" id="A0A9P4NN45"/>
<evidence type="ECO:0000313" key="2">
    <source>
        <dbReference type="Proteomes" id="UP000800235"/>
    </source>
</evidence>
<keyword evidence="2" id="KW-1185">Reference proteome</keyword>
<sequence>METVPFQQFPIGTGLFCLVAWREARVSGSTARSGAYDDRYLNLPIRSCRGRTGDLRSLERKLQRSVRRLHLVMWLYRRSRLPHLPETERNRTSLQHPRVLARVAMFCSEAWLKWGSCGTPWFHPLDSSPILPFPVSSPTPSIHPSSHLKDGNKTFSGSRSLGKVTRARLQFPVDSLNMGSVFHTTETPKPLLVSPGENLGCKFEMVVVR</sequence>
<reference evidence="1" key="1">
    <citation type="journal article" date="2020" name="Stud. Mycol.">
        <title>101 Dothideomycetes genomes: a test case for predicting lifestyles and emergence of pathogens.</title>
        <authorList>
            <person name="Haridas S."/>
            <person name="Albert R."/>
            <person name="Binder M."/>
            <person name="Bloem J."/>
            <person name="Labutti K."/>
            <person name="Salamov A."/>
            <person name="Andreopoulos B."/>
            <person name="Baker S."/>
            <person name="Barry K."/>
            <person name="Bills G."/>
            <person name="Bluhm B."/>
            <person name="Cannon C."/>
            <person name="Castanera R."/>
            <person name="Culley D."/>
            <person name="Daum C."/>
            <person name="Ezra D."/>
            <person name="Gonzalez J."/>
            <person name="Henrissat B."/>
            <person name="Kuo A."/>
            <person name="Liang C."/>
            <person name="Lipzen A."/>
            <person name="Lutzoni F."/>
            <person name="Magnuson J."/>
            <person name="Mondo S."/>
            <person name="Nolan M."/>
            <person name="Ohm R."/>
            <person name="Pangilinan J."/>
            <person name="Park H.-J."/>
            <person name="Ramirez L."/>
            <person name="Alfaro M."/>
            <person name="Sun H."/>
            <person name="Tritt A."/>
            <person name="Yoshinaga Y."/>
            <person name="Zwiers L.-H."/>
            <person name="Turgeon B."/>
            <person name="Goodwin S."/>
            <person name="Spatafora J."/>
            <person name="Crous P."/>
            <person name="Grigoriev I."/>
        </authorList>
    </citation>
    <scope>NUCLEOTIDE SEQUENCE</scope>
    <source>
        <strain evidence="1">CBS 130266</strain>
    </source>
</reference>
<organism evidence="1 2">
    <name type="scientific">Tothia fuscella</name>
    <dbReference type="NCBI Taxonomy" id="1048955"/>
    <lineage>
        <taxon>Eukaryota</taxon>
        <taxon>Fungi</taxon>
        <taxon>Dikarya</taxon>
        <taxon>Ascomycota</taxon>
        <taxon>Pezizomycotina</taxon>
        <taxon>Dothideomycetes</taxon>
        <taxon>Pleosporomycetidae</taxon>
        <taxon>Venturiales</taxon>
        <taxon>Cylindrosympodiaceae</taxon>
        <taxon>Tothia</taxon>
    </lineage>
</organism>
<gene>
    <name evidence="1" type="ORF">EJ08DRAFT_331561</name>
</gene>
<evidence type="ECO:0000313" key="1">
    <source>
        <dbReference type="EMBL" id="KAF2427764.1"/>
    </source>
</evidence>
<accession>A0A9P4NN45</accession>
<dbReference type="Proteomes" id="UP000800235">
    <property type="component" value="Unassembled WGS sequence"/>
</dbReference>
<name>A0A9P4NN45_9PEZI</name>